<evidence type="ECO:0000313" key="3">
    <source>
        <dbReference type="Proteomes" id="UP001054837"/>
    </source>
</evidence>
<sequence>MCLRVRKNPSSFAIVFPVGIHSLMRCLLKRPGGTDIACGANECDSAEEVADEITTGTYHLRIDAALLPDIFLIFYYAGIGSRMASLVGFVSPSPSVKIILVLVKGLGMVSVRLYRIVIYFLNYFKAK</sequence>
<gene>
    <name evidence="2" type="ORF">CDAR_42811</name>
</gene>
<keyword evidence="1" id="KW-1133">Transmembrane helix</keyword>
<keyword evidence="1" id="KW-0472">Membrane</keyword>
<dbReference type="Proteomes" id="UP001054837">
    <property type="component" value="Unassembled WGS sequence"/>
</dbReference>
<accession>A0AAV4WHG6</accession>
<keyword evidence="3" id="KW-1185">Reference proteome</keyword>
<organism evidence="2 3">
    <name type="scientific">Caerostris darwini</name>
    <dbReference type="NCBI Taxonomy" id="1538125"/>
    <lineage>
        <taxon>Eukaryota</taxon>
        <taxon>Metazoa</taxon>
        <taxon>Ecdysozoa</taxon>
        <taxon>Arthropoda</taxon>
        <taxon>Chelicerata</taxon>
        <taxon>Arachnida</taxon>
        <taxon>Araneae</taxon>
        <taxon>Araneomorphae</taxon>
        <taxon>Entelegynae</taxon>
        <taxon>Araneoidea</taxon>
        <taxon>Araneidae</taxon>
        <taxon>Caerostris</taxon>
    </lineage>
</organism>
<dbReference type="AlphaFoldDB" id="A0AAV4WHG6"/>
<reference evidence="2 3" key="1">
    <citation type="submission" date="2021-06" db="EMBL/GenBank/DDBJ databases">
        <title>Caerostris darwini draft genome.</title>
        <authorList>
            <person name="Kono N."/>
            <person name="Arakawa K."/>
        </authorList>
    </citation>
    <scope>NUCLEOTIDE SEQUENCE [LARGE SCALE GENOMIC DNA]</scope>
</reference>
<keyword evidence="1" id="KW-0812">Transmembrane</keyword>
<proteinExistence type="predicted"/>
<feature type="transmembrane region" description="Helical" evidence="1">
    <location>
        <begin position="70"/>
        <end position="92"/>
    </location>
</feature>
<dbReference type="EMBL" id="BPLQ01014670">
    <property type="protein sequence ID" value="GIY81818.1"/>
    <property type="molecule type" value="Genomic_DNA"/>
</dbReference>
<name>A0AAV4WHG6_9ARAC</name>
<comment type="caution">
    <text evidence="2">The sequence shown here is derived from an EMBL/GenBank/DDBJ whole genome shotgun (WGS) entry which is preliminary data.</text>
</comment>
<feature type="transmembrane region" description="Helical" evidence="1">
    <location>
        <begin position="98"/>
        <end position="121"/>
    </location>
</feature>
<protein>
    <submittedName>
        <fullName evidence="2">Uncharacterized protein</fullName>
    </submittedName>
</protein>
<evidence type="ECO:0000256" key="1">
    <source>
        <dbReference type="SAM" id="Phobius"/>
    </source>
</evidence>
<evidence type="ECO:0000313" key="2">
    <source>
        <dbReference type="EMBL" id="GIY81818.1"/>
    </source>
</evidence>